<evidence type="ECO:0000256" key="10">
    <source>
        <dbReference type="ARBA" id="ARBA00022723"/>
    </source>
</evidence>
<evidence type="ECO:0000256" key="17">
    <source>
        <dbReference type="PROSITE-ProRule" id="PRU00418"/>
    </source>
</evidence>
<evidence type="ECO:0000256" key="8">
    <source>
        <dbReference type="ARBA" id="ARBA00022679"/>
    </source>
</evidence>
<evidence type="ECO:0000256" key="4">
    <source>
        <dbReference type="ARBA" id="ARBA00022448"/>
    </source>
</evidence>
<comment type="subcellular location">
    <subcellularLocation>
        <location evidence="1">Cytoplasm</location>
    </subcellularLocation>
</comment>
<dbReference type="GeneID" id="61927552"/>
<evidence type="ECO:0000256" key="16">
    <source>
        <dbReference type="PIRSR" id="PIRSR000699-2"/>
    </source>
</evidence>
<comment type="cofactor">
    <cofactor evidence="16">
        <name>Mg(2+)</name>
        <dbReference type="ChEBI" id="CHEBI:18420"/>
    </cofactor>
    <text evidence="16">Binds 1 Mg(2+) ion per trimer.</text>
</comment>
<dbReference type="RefSeq" id="WP_002607769.1">
    <property type="nucleotide sequence ID" value="NZ_BAAACC010000023.1"/>
</dbReference>
<protein>
    <recommendedName>
        <fullName evidence="3">PTS system lactose-specific EIIA component</fullName>
    </recommendedName>
    <alternativeName>
        <fullName evidence="12">EIIA-Lac</fullName>
    </alternativeName>
    <alternativeName>
        <fullName evidence="14">EIII-Lac</fullName>
    </alternativeName>
    <alternativeName>
        <fullName evidence="13">Lactose-specific phosphotransferase enzyme IIA component</fullName>
    </alternativeName>
</protein>
<evidence type="ECO:0000256" key="14">
    <source>
        <dbReference type="ARBA" id="ARBA00032708"/>
    </source>
</evidence>
<keyword evidence="4" id="KW-0813">Transport</keyword>
<gene>
    <name evidence="18" type="ORF">G4D54_18405</name>
</gene>
<dbReference type="PROSITE" id="PS51095">
    <property type="entry name" value="PTS_EIIA_TYPE_3"/>
    <property type="match status" value="1"/>
</dbReference>
<keyword evidence="9" id="KW-0598">Phosphotransferase system</keyword>
<dbReference type="Gene3D" id="1.20.58.80">
    <property type="entry name" value="Phosphotransferase system, lactose/cellobiose-type IIA subunit"/>
    <property type="match status" value="1"/>
</dbReference>
<dbReference type="PANTHER" id="PTHR34382:SF9">
    <property type="entry name" value="PHOSPHOTRANSFERASE SYSTEM SUGAR-SPECIFIC EII COMPONENT"/>
    <property type="match status" value="1"/>
</dbReference>
<accession>A0AAP9SFR6</accession>
<dbReference type="GO" id="GO:0005737">
    <property type="term" value="C:cytoplasm"/>
    <property type="evidence" value="ECO:0007669"/>
    <property type="project" value="UniProtKB-SubCell"/>
</dbReference>
<evidence type="ECO:0000256" key="15">
    <source>
        <dbReference type="PIRSR" id="PIRSR000699-1"/>
    </source>
</evidence>
<evidence type="ECO:0000256" key="13">
    <source>
        <dbReference type="ARBA" id="ARBA00031467"/>
    </source>
</evidence>
<evidence type="ECO:0000256" key="3">
    <source>
        <dbReference type="ARBA" id="ARBA00014322"/>
    </source>
</evidence>
<keyword evidence="5" id="KW-0963">Cytoplasm</keyword>
<keyword evidence="10 16" id="KW-0479">Metal-binding</keyword>
<dbReference type="EMBL" id="CP048838">
    <property type="protein sequence ID" value="QJA04252.1"/>
    <property type="molecule type" value="Genomic_DNA"/>
</dbReference>
<dbReference type="AlphaFoldDB" id="A0AAP9SFR6"/>
<evidence type="ECO:0000256" key="2">
    <source>
        <dbReference type="ARBA" id="ARBA00011233"/>
    </source>
</evidence>
<name>A0AAP9SFR6_CLOIN</name>
<evidence type="ECO:0000313" key="19">
    <source>
        <dbReference type="Proteomes" id="UP000503330"/>
    </source>
</evidence>
<reference evidence="18 19" key="1">
    <citation type="submission" date="2020-02" db="EMBL/GenBank/DDBJ databases">
        <authorList>
            <person name="Kociolek L.K."/>
            <person name="Ozer E.A."/>
        </authorList>
    </citation>
    <scope>NUCLEOTIDE SEQUENCE [LARGE SCALE GENOMIC DNA]</scope>
    <source>
        <strain evidence="18 19">ATCC 14501</strain>
    </source>
</reference>
<evidence type="ECO:0000256" key="9">
    <source>
        <dbReference type="ARBA" id="ARBA00022683"/>
    </source>
</evidence>
<evidence type="ECO:0000256" key="1">
    <source>
        <dbReference type="ARBA" id="ARBA00004496"/>
    </source>
</evidence>
<evidence type="ECO:0000256" key="12">
    <source>
        <dbReference type="ARBA" id="ARBA00030293"/>
    </source>
</evidence>
<organism evidence="18 19">
    <name type="scientific">Clostridium innocuum</name>
    <dbReference type="NCBI Taxonomy" id="1522"/>
    <lineage>
        <taxon>Bacteria</taxon>
        <taxon>Bacillati</taxon>
        <taxon>Bacillota</taxon>
        <taxon>Clostridia</taxon>
        <taxon>Eubacteriales</taxon>
        <taxon>Clostridiaceae</taxon>
        <taxon>Clostridium</taxon>
    </lineage>
</organism>
<keyword evidence="7" id="KW-0762">Sugar transport</keyword>
<dbReference type="PIRSF" id="PIRSF000699">
    <property type="entry name" value="PTS_IILac_III"/>
    <property type="match status" value="1"/>
</dbReference>
<keyword evidence="8" id="KW-0808">Transferase</keyword>
<keyword evidence="11 16" id="KW-0460">Magnesium</keyword>
<feature type="active site" description="Tele-phosphohistidine intermediate" evidence="15">
    <location>
        <position position="77"/>
    </location>
</feature>
<dbReference type="InterPro" id="IPR036542">
    <property type="entry name" value="PTS_IIA_lac/cel_sf"/>
</dbReference>
<comment type="subunit">
    <text evidence="2">Homotrimer.</text>
</comment>
<dbReference type="SUPFAM" id="SSF46973">
    <property type="entry name" value="Enzyme IIa from lactose specific PTS, IIa-lac"/>
    <property type="match status" value="1"/>
</dbReference>
<dbReference type="InterPro" id="IPR003188">
    <property type="entry name" value="PTS_IIA_lac/cel"/>
</dbReference>
<dbReference type="Proteomes" id="UP000503330">
    <property type="component" value="Chromosome"/>
</dbReference>
<dbReference type="GO" id="GO:0009401">
    <property type="term" value="P:phosphoenolpyruvate-dependent sugar phosphotransferase system"/>
    <property type="evidence" value="ECO:0007669"/>
    <property type="project" value="UniProtKB-KW"/>
</dbReference>
<evidence type="ECO:0000256" key="7">
    <source>
        <dbReference type="ARBA" id="ARBA00022597"/>
    </source>
</evidence>
<keyword evidence="6" id="KW-0597">Phosphoprotein</keyword>
<feature type="modified residue" description="Phosphohistidine; by HPr" evidence="17">
    <location>
        <position position="77"/>
    </location>
</feature>
<evidence type="ECO:0000256" key="11">
    <source>
        <dbReference type="ARBA" id="ARBA00022842"/>
    </source>
</evidence>
<feature type="binding site" evidence="16">
    <location>
        <position position="80"/>
    </location>
    <ligand>
        <name>Mg(2+)</name>
        <dbReference type="ChEBI" id="CHEBI:18420"/>
        <note>ligand shared between all trimeric partners</note>
    </ligand>
</feature>
<dbReference type="Pfam" id="PF02255">
    <property type="entry name" value="PTS_IIA"/>
    <property type="match status" value="1"/>
</dbReference>
<evidence type="ECO:0000313" key="18">
    <source>
        <dbReference type="EMBL" id="QJA04252.1"/>
    </source>
</evidence>
<evidence type="ECO:0000256" key="6">
    <source>
        <dbReference type="ARBA" id="ARBA00022553"/>
    </source>
</evidence>
<dbReference type="PANTHER" id="PTHR34382">
    <property type="entry name" value="PTS SYSTEM N,N'-DIACETYLCHITOBIOSE-SPECIFIC EIIA COMPONENT"/>
    <property type="match status" value="1"/>
</dbReference>
<dbReference type="GO" id="GO:0016740">
    <property type="term" value="F:transferase activity"/>
    <property type="evidence" value="ECO:0007669"/>
    <property type="project" value="UniProtKB-KW"/>
</dbReference>
<proteinExistence type="predicted"/>
<dbReference type="GO" id="GO:0046872">
    <property type="term" value="F:metal ion binding"/>
    <property type="evidence" value="ECO:0007669"/>
    <property type="project" value="UniProtKB-KW"/>
</dbReference>
<evidence type="ECO:0000256" key="5">
    <source>
        <dbReference type="ARBA" id="ARBA00022490"/>
    </source>
</evidence>
<sequence>MDKTTELAFKLISLAGDAKSMAFEALAAARKKDFKAAEKMIQQCDEKINDAHQVQYQILTQECSGTCDVTLNFMMVHAQDHVMTTVLAKDLVEEQILLRKEISEK</sequence>